<dbReference type="InterPro" id="IPR011330">
    <property type="entry name" value="Glyco_hydro/deAcase_b/a-brl"/>
</dbReference>
<protein>
    <recommendedName>
        <fullName evidence="8">ChbG/HpnK family deacetylase</fullName>
    </recommendedName>
</protein>
<dbReference type="PANTHER" id="PTHR31609:SF1">
    <property type="entry name" value="CARBOHYDRATE DEACETYLASE"/>
    <property type="match status" value="1"/>
</dbReference>
<dbReference type="GO" id="GO:0019213">
    <property type="term" value="F:deacetylase activity"/>
    <property type="evidence" value="ECO:0007669"/>
    <property type="project" value="TreeGrafter"/>
</dbReference>
<evidence type="ECO:0000256" key="4">
    <source>
        <dbReference type="ARBA" id="ARBA00022842"/>
    </source>
</evidence>
<evidence type="ECO:0000313" key="6">
    <source>
        <dbReference type="EMBL" id="PZP32872.1"/>
    </source>
</evidence>
<accession>A0A2W5FPE6</accession>
<dbReference type="Proteomes" id="UP000249633">
    <property type="component" value="Unassembled WGS sequence"/>
</dbReference>
<dbReference type="SUPFAM" id="SSF88713">
    <property type="entry name" value="Glycoside hydrolase/deacetylase"/>
    <property type="match status" value="1"/>
</dbReference>
<sequence length="270" mass="28909">MSRTRRLRLCADDFALGPAVDRGLLALAAQGRLGALSCLASSPRWPQAATALRSLPAGVQVGLHFNLTEGEPLSAGLRRHWPRLPSLRRLLALAALGQLARPALAAAIADEWTAQLERFVSVHGRPPRFFDGHQHVHALPGVRDTLLAAARRLGVPLRDTGRILGPGHALKRQIIEACGGRALHRALQAQGVAHASALLGVYDFHPRADYRALMRGWLATLPDGALLFCHPAMGGPDAGDAIGVARQREADYLASPAFVDDLAEFGVSLY</sequence>
<dbReference type="InterPro" id="IPR006879">
    <property type="entry name" value="YdjC-like"/>
</dbReference>
<dbReference type="GO" id="GO:0046872">
    <property type="term" value="F:metal ion binding"/>
    <property type="evidence" value="ECO:0007669"/>
    <property type="project" value="UniProtKB-KW"/>
</dbReference>
<evidence type="ECO:0008006" key="8">
    <source>
        <dbReference type="Google" id="ProtNLM"/>
    </source>
</evidence>
<keyword evidence="3" id="KW-0378">Hydrolase</keyword>
<comment type="caution">
    <text evidence="6">The sequence shown here is derived from an EMBL/GenBank/DDBJ whole genome shotgun (WGS) entry which is preliminary data.</text>
</comment>
<reference evidence="6 7" key="1">
    <citation type="submission" date="2017-08" db="EMBL/GenBank/DDBJ databases">
        <title>Infants hospitalized years apart are colonized by the same room-sourced microbial strains.</title>
        <authorList>
            <person name="Brooks B."/>
            <person name="Olm M.R."/>
            <person name="Firek B.A."/>
            <person name="Baker R."/>
            <person name="Thomas B.C."/>
            <person name="Morowitz M.J."/>
            <person name="Banfield J.F."/>
        </authorList>
    </citation>
    <scope>NUCLEOTIDE SEQUENCE [LARGE SCALE GENOMIC DNA]</scope>
    <source>
        <strain evidence="6">S2_012_000_R2_81</strain>
    </source>
</reference>
<evidence type="ECO:0000256" key="5">
    <source>
        <dbReference type="ARBA" id="ARBA00023277"/>
    </source>
</evidence>
<keyword evidence="4" id="KW-0460">Magnesium</keyword>
<evidence type="ECO:0000313" key="7">
    <source>
        <dbReference type="Proteomes" id="UP000249633"/>
    </source>
</evidence>
<dbReference type="GO" id="GO:0005975">
    <property type="term" value="P:carbohydrate metabolic process"/>
    <property type="evidence" value="ECO:0007669"/>
    <property type="project" value="InterPro"/>
</dbReference>
<dbReference type="Pfam" id="PF04794">
    <property type="entry name" value="YdjC"/>
    <property type="match status" value="1"/>
</dbReference>
<dbReference type="AlphaFoldDB" id="A0A2W5FPE6"/>
<evidence type="ECO:0000256" key="2">
    <source>
        <dbReference type="ARBA" id="ARBA00022723"/>
    </source>
</evidence>
<proteinExistence type="predicted"/>
<organism evidence="6 7">
    <name type="scientific">Roseateles depolymerans</name>
    <dbReference type="NCBI Taxonomy" id="76731"/>
    <lineage>
        <taxon>Bacteria</taxon>
        <taxon>Pseudomonadati</taxon>
        <taxon>Pseudomonadota</taxon>
        <taxon>Betaproteobacteria</taxon>
        <taxon>Burkholderiales</taxon>
        <taxon>Sphaerotilaceae</taxon>
        <taxon>Roseateles</taxon>
    </lineage>
</organism>
<dbReference type="GO" id="GO:0016787">
    <property type="term" value="F:hydrolase activity"/>
    <property type="evidence" value="ECO:0007669"/>
    <property type="project" value="UniProtKB-KW"/>
</dbReference>
<dbReference type="EMBL" id="QFOD01000007">
    <property type="protein sequence ID" value="PZP32872.1"/>
    <property type="molecule type" value="Genomic_DNA"/>
</dbReference>
<gene>
    <name evidence="6" type="ORF">DI603_09320</name>
</gene>
<evidence type="ECO:0000256" key="1">
    <source>
        <dbReference type="ARBA" id="ARBA00001946"/>
    </source>
</evidence>
<dbReference type="CDD" id="cd10807">
    <property type="entry name" value="YdjC_like_3"/>
    <property type="match status" value="1"/>
</dbReference>
<dbReference type="PANTHER" id="PTHR31609">
    <property type="entry name" value="YDJC DEACETYLASE FAMILY MEMBER"/>
    <property type="match status" value="1"/>
</dbReference>
<name>A0A2W5FPE6_9BURK</name>
<keyword evidence="2" id="KW-0479">Metal-binding</keyword>
<comment type="cofactor">
    <cofactor evidence="1">
        <name>Mg(2+)</name>
        <dbReference type="ChEBI" id="CHEBI:18420"/>
    </cofactor>
</comment>
<evidence type="ECO:0000256" key="3">
    <source>
        <dbReference type="ARBA" id="ARBA00022801"/>
    </source>
</evidence>
<dbReference type="Gene3D" id="3.20.20.370">
    <property type="entry name" value="Glycoside hydrolase/deacetylase"/>
    <property type="match status" value="1"/>
</dbReference>
<keyword evidence="5" id="KW-0119">Carbohydrate metabolism</keyword>